<dbReference type="EMBL" id="SDMP01000004">
    <property type="protein sequence ID" value="RYR62616.1"/>
    <property type="molecule type" value="Genomic_DNA"/>
</dbReference>
<gene>
    <name evidence="2" type="ORF">Ahy_A04g020328</name>
</gene>
<comment type="caution">
    <text evidence="2">The sequence shown here is derived from an EMBL/GenBank/DDBJ whole genome shotgun (WGS) entry which is preliminary data.</text>
</comment>
<feature type="compositionally biased region" description="Basic and acidic residues" evidence="1">
    <location>
        <begin position="1"/>
        <end position="25"/>
    </location>
</feature>
<proteinExistence type="predicted"/>
<dbReference type="Proteomes" id="UP000289738">
    <property type="component" value="Chromosome A04"/>
</dbReference>
<reference evidence="2 3" key="1">
    <citation type="submission" date="2019-01" db="EMBL/GenBank/DDBJ databases">
        <title>Sequencing of cultivated peanut Arachis hypogaea provides insights into genome evolution and oil improvement.</title>
        <authorList>
            <person name="Chen X."/>
        </authorList>
    </citation>
    <scope>NUCLEOTIDE SEQUENCE [LARGE SCALE GENOMIC DNA]</scope>
    <source>
        <strain evidence="3">cv. Fuhuasheng</strain>
        <tissue evidence="2">Leaves</tissue>
    </source>
</reference>
<sequence>MRDRDDEEGVRRITQETRYQKREPSELLAASDGDGQMPEGGELRSKVWVVRCVFDASEVGGLMKNDRRGEGCPLEKEKDLCENQSERVWMFGLLLPTINKARREILTKELIFPCL</sequence>
<evidence type="ECO:0000256" key="1">
    <source>
        <dbReference type="SAM" id="MobiDB-lite"/>
    </source>
</evidence>
<evidence type="ECO:0000313" key="2">
    <source>
        <dbReference type="EMBL" id="RYR62616.1"/>
    </source>
</evidence>
<protein>
    <submittedName>
        <fullName evidence="2">Uncharacterized protein</fullName>
    </submittedName>
</protein>
<keyword evidence="3" id="KW-1185">Reference proteome</keyword>
<name>A0A445DHL3_ARAHY</name>
<organism evidence="2 3">
    <name type="scientific">Arachis hypogaea</name>
    <name type="common">Peanut</name>
    <dbReference type="NCBI Taxonomy" id="3818"/>
    <lineage>
        <taxon>Eukaryota</taxon>
        <taxon>Viridiplantae</taxon>
        <taxon>Streptophyta</taxon>
        <taxon>Embryophyta</taxon>
        <taxon>Tracheophyta</taxon>
        <taxon>Spermatophyta</taxon>
        <taxon>Magnoliopsida</taxon>
        <taxon>eudicotyledons</taxon>
        <taxon>Gunneridae</taxon>
        <taxon>Pentapetalae</taxon>
        <taxon>rosids</taxon>
        <taxon>fabids</taxon>
        <taxon>Fabales</taxon>
        <taxon>Fabaceae</taxon>
        <taxon>Papilionoideae</taxon>
        <taxon>50 kb inversion clade</taxon>
        <taxon>dalbergioids sensu lato</taxon>
        <taxon>Dalbergieae</taxon>
        <taxon>Pterocarpus clade</taxon>
        <taxon>Arachis</taxon>
    </lineage>
</organism>
<feature type="region of interest" description="Disordered" evidence="1">
    <location>
        <begin position="1"/>
        <end position="40"/>
    </location>
</feature>
<dbReference type="AlphaFoldDB" id="A0A445DHL3"/>
<accession>A0A445DHL3</accession>
<evidence type="ECO:0000313" key="3">
    <source>
        <dbReference type="Proteomes" id="UP000289738"/>
    </source>
</evidence>